<evidence type="ECO:0000313" key="1">
    <source>
        <dbReference type="EMBL" id="KAG0421624.1"/>
    </source>
</evidence>
<reference evidence="1 2" key="1">
    <citation type="journal article" date="2020" name="Cell">
        <title>Large-Scale Comparative Analyses of Tick Genomes Elucidate Their Genetic Diversity and Vector Capacities.</title>
        <authorList>
            <consortium name="Tick Genome and Microbiome Consortium (TIGMIC)"/>
            <person name="Jia N."/>
            <person name="Wang J."/>
            <person name="Shi W."/>
            <person name="Du L."/>
            <person name="Sun Y."/>
            <person name="Zhan W."/>
            <person name="Jiang J.F."/>
            <person name="Wang Q."/>
            <person name="Zhang B."/>
            <person name="Ji P."/>
            <person name="Bell-Sakyi L."/>
            <person name="Cui X.M."/>
            <person name="Yuan T.T."/>
            <person name="Jiang B.G."/>
            <person name="Yang W.F."/>
            <person name="Lam T.T."/>
            <person name="Chang Q.C."/>
            <person name="Ding S.J."/>
            <person name="Wang X.J."/>
            <person name="Zhu J.G."/>
            <person name="Ruan X.D."/>
            <person name="Zhao L."/>
            <person name="Wei J.T."/>
            <person name="Ye R.Z."/>
            <person name="Que T.C."/>
            <person name="Du C.H."/>
            <person name="Zhou Y.H."/>
            <person name="Cheng J.X."/>
            <person name="Dai P.F."/>
            <person name="Guo W.B."/>
            <person name="Han X.H."/>
            <person name="Huang E.J."/>
            <person name="Li L.F."/>
            <person name="Wei W."/>
            <person name="Gao Y.C."/>
            <person name="Liu J.Z."/>
            <person name="Shao H.Z."/>
            <person name="Wang X."/>
            <person name="Wang C.C."/>
            <person name="Yang T.C."/>
            <person name="Huo Q.B."/>
            <person name="Li W."/>
            <person name="Chen H.Y."/>
            <person name="Chen S.E."/>
            <person name="Zhou L.G."/>
            <person name="Ni X.B."/>
            <person name="Tian J.H."/>
            <person name="Sheng Y."/>
            <person name="Liu T."/>
            <person name="Pan Y.S."/>
            <person name="Xia L.Y."/>
            <person name="Li J."/>
            <person name="Zhao F."/>
            <person name="Cao W.C."/>
        </authorList>
    </citation>
    <scope>NUCLEOTIDE SEQUENCE [LARGE SCALE GENOMIC DNA]</scope>
    <source>
        <strain evidence="1">Iper-2018</strain>
    </source>
</reference>
<protein>
    <submittedName>
        <fullName evidence="1">Uncharacterized protein</fullName>
    </submittedName>
</protein>
<accession>A0AC60PMR8</accession>
<gene>
    <name evidence="1" type="ORF">HPB47_002491</name>
</gene>
<organism evidence="1 2">
    <name type="scientific">Ixodes persulcatus</name>
    <name type="common">Taiga tick</name>
    <dbReference type="NCBI Taxonomy" id="34615"/>
    <lineage>
        <taxon>Eukaryota</taxon>
        <taxon>Metazoa</taxon>
        <taxon>Ecdysozoa</taxon>
        <taxon>Arthropoda</taxon>
        <taxon>Chelicerata</taxon>
        <taxon>Arachnida</taxon>
        <taxon>Acari</taxon>
        <taxon>Parasitiformes</taxon>
        <taxon>Ixodida</taxon>
        <taxon>Ixodoidea</taxon>
        <taxon>Ixodidae</taxon>
        <taxon>Ixodinae</taxon>
        <taxon>Ixodes</taxon>
    </lineage>
</organism>
<proteinExistence type="predicted"/>
<evidence type="ECO:0000313" key="2">
    <source>
        <dbReference type="Proteomes" id="UP000805193"/>
    </source>
</evidence>
<sequence length="174" mass="20033">MAEKDEPNVVIMGRLGHLQEFDPKRVEAWPLYQERLNVFIIAHNISCVAFVDRQSTLSYARRVCRWIPYADIVSELTAHFTPCLSVLVQCFAFHKRSQQPGETIANFVTALRRFSEHCDFGETLSDMLWDRLVCGVLDKGVLRRPLGKPMLEFKKAFETANPSPLRICNDDIDF</sequence>
<keyword evidence="2" id="KW-1185">Reference proteome</keyword>
<dbReference type="EMBL" id="JABSTQ010010341">
    <property type="protein sequence ID" value="KAG0421624.1"/>
    <property type="molecule type" value="Genomic_DNA"/>
</dbReference>
<name>A0AC60PMR8_IXOPE</name>
<comment type="caution">
    <text evidence="1">The sequence shown here is derived from an EMBL/GenBank/DDBJ whole genome shotgun (WGS) entry which is preliminary data.</text>
</comment>
<feature type="non-terminal residue" evidence="1">
    <location>
        <position position="174"/>
    </location>
</feature>
<dbReference type="Proteomes" id="UP000805193">
    <property type="component" value="Unassembled WGS sequence"/>
</dbReference>